<name>A0A8C9RTX0_SCLFO</name>
<dbReference type="InterPro" id="IPR000159">
    <property type="entry name" value="RA_dom"/>
</dbReference>
<dbReference type="PANTHER" id="PTHR15286">
    <property type="entry name" value="RAS-ASSOCIATING DOMAIN CONTAINING PROTEIN"/>
    <property type="match status" value="1"/>
</dbReference>
<keyword evidence="3" id="KW-1185">Reference proteome</keyword>
<dbReference type="Gene3D" id="3.10.20.90">
    <property type="entry name" value="Phosphatidylinositol 3-kinase Catalytic Subunit, Chain A, domain 1"/>
    <property type="match status" value="1"/>
</dbReference>
<dbReference type="AlphaFoldDB" id="A0A8C9RTX0"/>
<dbReference type="Ensembl" id="ENSSFOT00015022145.2">
    <property type="protein sequence ID" value="ENSSFOP00015021900.2"/>
    <property type="gene ID" value="ENSSFOG00015014111.2"/>
</dbReference>
<dbReference type="InterPro" id="IPR029071">
    <property type="entry name" value="Ubiquitin-like_domsf"/>
</dbReference>
<accession>A0A8C9RTX0</accession>
<evidence type="ECO:0000313" key="2">
    <source>
        <dbReference type="Ensembl" id="ENSSFOP00015021900.2"/>
    </source>
</evidence>
<reference evidence="2 3" key="1">
    <citation type="submission" date="2019-04" db="EMBL/GenBank/DDBJ databases">
        <authorList>
            <consortium name="Wellcome Sanger Institute Data Sharing"/>
        </authorList>
    </citation>
    <scope>NUCLEOTIDE SEQUENCE [LARGE SCALE GENOMIC DNA]</scope>
</reference>
<reference evidence="2" key="3">
    <citation type="submission" date="2025-09" db="UniProtKB">
        <authorList>
            <consortium name="Ensembl"/>
        </authorList>
    </citation>
    <scope>IDENTIFICATION</scope>
</reference>
<evidence type="ECO:0000259" key="1">
    <source>
        <dbReference type="PROSITE" id="PS50200"/>
    </source>
</evidence>
<dbReference type="GO" id="GO:0007165">
    <property type="term" value="P:signal transduction"/>
    <property type="evidence" value="ECO:0007669"/>
    <property type="project" value="InterPro"/>
</dbReference>
<organism evidence="2 3">
    <name type="scientific">Scleropages formosus</name>
    <name type="common">Asian bonytongue</name>
    <name type="synonym">Osteoglossum formosum</name>
    <dbReference type="NCBI Taxonomy" id="113540"/>
    <lineage>
        <taxon>Eukaryota</taxon>
        <taxon>Metazoa</taxon>
        <taxon>Chordata</taxon>
        <taxon>Craniata</taxon>
        <taxon>Vertebrata</taxon>
        <taxon>Euteleostomi</taxon>
        <taxon>Actinopterygii</taxon>
        <taxon>Neopterygii</taxon>
        <taxon>Teleostei</taxon>
        <taxon>Osteoglossocephala</taxon>
        <taxon>Osteoglossomorpha</taxon>
        <taxon>Osteoglossiformes</taxon>
        <taxon>Osteoglossidae</taxon>
        <taxon>Scleropages</taxon>
    </lineage>
</organism>
<dbReference type="OrthoDB" id="10034447at2759"/>
<dbReference type="InterPro" id="IPR033593">
    <property type="entry name" value="N-RASSF"/>
</dbReference>
<dbReference type="PANTHER" id="PTHR15286:SF10">
    <property type="entry name" value="RAS ASSOCIATION DOMAIN-CONTAINING PROTEIN 9"/>
    <property type="match status" value="1"/>
</dbReference>
<dbReference type="GeneTree" id="ENSGT00950000182839"/>
<feature type="domain" description="Ras-associating" evidence="1">
    <location>
        <begin position="39"/>
        <end position="133"/>
    </location>
</feature>
<reference evidence="2" key="2">
    <citation type="submission" date="2025-08" db="UniProtKB">
        <authorList>
            <consortium name="Ensembl"/>
        </authorList>
    </citation>
    <scope>IDENTIFICATION</scope>
</reference>
<proteinExistence type="predicted"/>
<protein>
    <submittedName>
        <fullName evidence="2">Ras association domain family member 9</fullName>
    </submittedName>
</protein>
<dbReference type="Proteomes" id="UP000694397">
    <property type="component" value="Chromosome 2"/>
</dbReference>
<sequence length="443" mass="50877">MYLWNPKLERGCSGAVAQWVGPQSCSPVGLGFESCKDSPGKEIQVWLCHEEKVICGLTKRTTCSDVVQALLDDHRNIPEHDRVLHGEARDYCLLERWRGFERALPPLTRILRLWEAWGEEKPVVQFVMVRVSECPPHSNKKASRYSSLRIWSKPWQQEPTEYVQSLPVNQQKRIVKKAFRKLDKIRKQKTSSRADGIDEMVQLIIAQDHMIHQQIHHMRELDLQIERTEQNLQRGLELKRLDWGDLSLLDEAQDPCNQQEMTEQQEYLYTSNGINQLEVQLKKHWELIGKLSSDIDTELLRLLSGTEEPQGATAAISAEPGDPQDSDQLEGIRRDLEQSMHRDVFSWAQMDLERSEFCCNRGEFKRLVAMLSSLHVGGIEESIRVEDSRSEPRCGSMLGKLSLNSSPWDVTDTDSDTGISSTHSQDSLIVCSYYLTALESLWH</sequence>
<dbReference type="SUPFAM" id="SSF54236">
    <property type="entry name" value="Ubiquitin-like"/>
    <property type="match status" value="1"/>
</dbReference>
<dbReference type="SMART" id="SM00314">
    <property type="entry name" value="RA"/>
    <property type="match status" value="1"/>
</dbReference>
<evidence type="ECO:0000313" key="3">
    <source>
        <dbReference type="Proteomes" id="UP000694397"/>
    </source>
</evidence>
<dbReference type="PROSITE" id="PS50200">
    <property type="entry name" value="RA"/>
    <property type="match status" value="1"/>
</dbReference>
<gene>
    <name evidence="2" type="primary">RASSF9</name>
</gene>